<evidence type="ECO:0000256" key="2">
    <source>
        <dbReference type="ARBA" id="ARBA00010992"/>
    </source>
</evidence>
<evidence type="ECO:0000256" key="5">
    <source>
        <dbReference type="ARBA" id="ARBA00023136"/>
    </source>
</evidence>
<feature type="transmembrane region" description="Helical" evidence="6">
    <location>
        <begin position="440"/>
        <end position="458"/>
    </location>
</feature>
<sequence length="507" mass="56144">MTDPKQSFEHVDNVRTREEQLGEQLFDAERQYTLWTAIRTHKRILLHCTAAFGAGMCFGYDTIANGATISMPGFELYFGAVTADGTLYVPSIWASLWTAMSYLLQAMGGFLVGFVSDRVGRKWPCVGSCLLSIAGVGIQFGATSRAMLLGGKMVNGLAIGCLFATATAWASEISPMRLRGPIQSAIILFMFFMQAIGLVVVRMFVPDLTTHSFKVVFAVQWAWPVATGLLFVFMPESPTWLLLQGKTESAKKSLERLHGCNNEIEARLAHMALGIRLEEEQALRHGAGSYVDLFKGSNFKRTLTVSWMFIGFGFAGACLLAQAIYFLIIAGLEAIHSYDVAIGGFGIAIFAIVASWFLTEKKTVDFLGWSWRELNLLISWQAVTLVSTAWAITSEISSYRLRAKTQGVAVISNAFSTWLFTFTVAYIYNVDAGNLGIRAGFVYGGGSLLFFIFSFFLVPDLRGFSTEEVDWLYENRVPIWKIQENAARAREGVQAMEANMQHEKVVV</sequence>
<dbReference type="InterPro" id="IPR050360">
    <property type="entry name" value="MFS_Sugar_Transporters"/>
</dbReference>
<dbReference type="InterPro" id="IPR036259">
    <property type="entry name" value="MFS_trans_sf"/>
</dbReference>
<evidence type="ECO:0000256" key="3">
    <source>
        <dbReference type="ARBA" id="ARBA00022692"/>
    </source>
</evidence>
<feature type="transmembrane region" description="Helical" evidence="6">
    <location>
        <begin position="213"/>
        <end position="234"/>
    </location>
</feature>
<keyword evidence="9" id="KW-1185">Reference proteome</keyword>
<keyword evidence="3 6" id="KW-0812">Transmembrane</keyword>
<evidence type="ECO:0000256" key="1">
    <source>
        <dbReference type="ARBA" id="ARBA00004141"/>
    </source>
</evidence>
<dbReference type="GO" id="GO:0005351">
    <property type="term" value="F:carbohydrate:proton symporter activity"/>
    <property type="evidence" value="ECO:0007669"/>
    <property type="project" value="TreeGrafter"/>
</dbReference>
<dbReference type="EMBL" id="FJOG01000071">
    <property type="protein sequence ID" value="CZR69445.1"/>
    <property type="molecule type" value="Genomic_DNA"/>
</dbReference>
<gene>
    <name evidence="8" type="ORF">PAC_19345</name>
</gene>
<dbReference type="Gene3D" id="1.20.1250.20">
    <property type="entry name" value="MFS general substrate transporter like domains"/>
    <property type="match status" value="1"/>
</dbReference>
<comment type="similarity">
    <text evidence="2">Belongs to the major facilitator superfamily. Sugar transporter (TC 2.A.1.1) family.</text>
</comment>
<feature type="transmembrane region" description="Helical" evidence="6">
    <location>
        <begin position="408"/>
        <end position="428"/>
    </location>
</feature>
<dbReference type="PROSITE" id="PS00216">
    <property type="entry name" value="SUGAR_TRANSPORT_1"/>
    <property type="match status" value="1"/>
</dbReference>
<reference evidence="8 9" key="1">
    <citation type="submission" date="2016-03" db="EMBL/GenBank/DDBJ databases">
        <authorList>
            <person name="Ploux O."/>
        </authorList>
    </citation>
    <scope>NUCLEOTIDE SEQUENCE [LARGE SCALE GENOMIC DNA]</scope>
    <source>
        <strain evidence="8 9">UAMH 11012</strain>
    </source>
</reference>
<dbReference type="OrthoDB" id="6612291at2759"/>
<feature type="transmembrane region" description="Helical" evidence="6">
    <location>
        <begin position="340"/>
        <end position="358"/>
    </location>
</feature>
<organism evidence="8 9">
    <name type="scientific">Phialocephala subalpina</name>
    <dbReference type="NCBI Taxonomy" id="576137"/>
    <lineage>
        <taxon>Eukaryota</taxon>
        <taxon>Fungi</taxon>
        <taxon>Dikarya</taxon>
        <taxon>Ascomycota</taxon>
        <taxon>Pezizomycotina</taxon>
        <taxon>Leotiomycetes</taxon>
        <taxon>Helotiales</taxon>
        <taxon>Mollisiaceae</taxon>
        <taxon>Phialocephala</taxon>
        <taxon>Phialocephala fortinii species complex</taxon>
    </lineage>
</organism>
<evidence type="ECO:0000313" key="8">
    <source>
        <dbReference type="EMBL" id="CZR69445.1"/>
    </source>
</evidence>
<dbReference type="PANTHER" id="PTHR48022">
    <property type="entry name" value="PLASTIDIC GLUCOSE TRANSPORTER 4"/>
    <property type="match status" value="1"/>
</dbReference>
<accession>A0A1L7XWZ1</accession>
<dbReference type="SUPFAM" id="SSF103473">
    <property type="entry name" value="MFS general substrate transporter"/>
    <property type="match status" value="1"/>
</dbReference>
<feature type="transmembrane region" description="Helical" evidence="6">
    <location>
        <begin position="182"/>
        <end position="201"/>
    </location>
</feature>
<feature type="domain" description="Major facilitator superfamily (MFS) profile" evidence="7">
    <location>
        <begin position="47"/>
        <end position="462"/>
    </location>
</feature>
<dbReference type="Proteomes" id="UP000184330">
    <property type="component" value="Unassembled WGS sequence"/>
</dbReference>
<name>A0A1L7XWZ1_9HELO</name>
<keyword evidence="4 6" id="KW-1133">Transmembrane helix</keyword>
<dbReference type="PANTHER" id="PTHR48022:SF33">
    <property type="entry name" value="SUGAR PERMEASE, PUTATIVE (AFU_ORTHOLOGUE AFUA_6G12040)-RELATED"/>
    <property type="match status" value="1"/>
</dbReference>
<feature type="transmembrane region" description="Helical" evidence="6">
    <location>
        <begin position="92"/>
        <end position="115"/>
    </location>
</feature>
<dbReference type="GO" id="GO:0016020">
    <property type="term" value="C:membrane"/>
    <property type="evidence" value="ECO:0007669"/>
    <property type="project" value="UniProtKB-SubCell"/>
</dbReference>
<proteinExistence type="inferred from homology"/>
<feature type="transmembrane region" description="Helical" evidence="6">
    <location>
        <begin position="153"/>
        <end position="170"/>
    </location>
</feature>
<dbReference type="InterPro" id="IPR005829">
    <property type="entry name" value="Sugar_transporter_CS"/>
</dbReference>
<dbReference type="AlphaFoldDB" id="A0A1L7XWZ1"/>
<dbReference type="InterPro" id="IPR020846">
    <property type="entry name" value="MFS_dom"/>
</dbReference>
<dbReference type="Pfam" id="PF00083">
    <property type="entry name" value="Sugar_tr"/>
    <property type="match status" value="2"/>
</dbReference>
<dbReference type="PROSITE" id="PS50850">
    <property type="entry name" value="MFS"/>
    <property type="match status" value="1"/>
</dbReference>
<dbReference type="InterPro" id="IPR005828">
    <property type="entry name" value="MFS_sugar_transport-like"/>
</dbReference>
<evidence type="ECO:0000256" key="4">
    <source>
        <dbReference type="ARBA" id="ARBA00022989"/>
    </source>
</evidence>
<protein>
    <submittedName>
        <fullName evidence="8">Related to MFS sugar permease</fullName>
    </submittedName>
</protein>
<keyword evidence="5 6" id="KW-0472">Membrane</keyword>
<comment type="subcellular location">
    <subcellularLocation>
        <location evidence="1">Membrane</location>
        <topology evidence="1">Multi-pass membrane protein</topology>
    </subcellularLocation>
</comment>
<feature type="transmembrane region" description="Helical" evidence="6">
    <location>
        <begin position="307"/>
        <end position="328"/>
    </location>
</feature>
<evidence type="ECO:0000259" key="7">
    <source>
        <dbReference type="PROSITE" id="PS50850"/>
    </source>
</evidence>
<feature type="transmembrane region" description="Helical" evidence="6">
    <location>
        <begin position="44"/>
        <end position="63"/>
    </location>
</feature>
<evidence type="ECO:0000256" key="6">
    <source>
        <dbReference type="SAM" id="Phobius"/>
    </source>
</evidence>
<evidence type="ECO:0000313" key="9">
    <source>
        <dbReference type="Proteomes" id="UP000184330"/>
    </source>
</evidence>